<evidence type="ECO:0000256" key="4">
    <source>
        <dbReference type="SAM" id="Phobius"/>
    </source>
</evidence>
<evidence type="ECO:0000256" key="2">
    <source>
        <dbReference type="ARBA" id="ARBA00023125"/>
    </source>
</evidence>
<feature type="transmembrane region" description="Helical" evidence="4">
    <location>
        <begin position="192"/>
        <end position="210"/>
    </location>
</feature>
<keyword evidence="1" id="KW-0805">Transcription regulation</keyword>
<keyword evidence="3" id="KW-0804">Transcription</keyword>
<keyword evidence="2" id="KW-0238">DNA-binding</keyword>
<evidence type="ECO:0000313" key="7">
    <source>
        <dbReference type="Proteomes" id="UP000325141"/>
    </source>
</evidence>
<keyword evidence="7" id="KW-1185">Reference proteome</keyword>
<comment type="caution">
    <text evidence="6">The sequence shown here is derived from an EMBL/GenBank/DDBJ whole genome shotgun (WGS) entry which is preliminary data.</text>
</comment>
<dbReference type="AlphaFoldDB" id="A0A5M6CSE9"/>
<feature type="domain" description="HTH araC/xylS-type" evidence="5">
    <location>
        <begin position="258"/>
        <end position="362"/>
    </location>
</feature>
<evidence type="ECO:0000259" key="5">
    <source>
        <dbReference type="PROSITE" id="PS01124"/>
    </source>
</evidence>
<dbReference type="SMART" id="SM00342">
    <property type="entry name" value="HTH_ARAC"/>
    <property type="match status" value="1"/>
</dbReference>
<feature type="transmembrane region" description="Helical" evidence="4">
    <location>
        <begin position="120"/>
        <end position="144"/>
    </location>
</feature>
<keyword evidence="4" id="KW-0812">Transmembrane</keyword>
<dbReference type="Pfam" id="PF12833">
    <property type="entry name" value="HTH_18"/>
    <property type="match status" value="1"/>
</dbReference>
<name>A0A5M6CSE9_9FLAO</name>
<keyword evidence="4" id="KW-1133">Transmembrane helix</keyword>
<dbReference type="PANTHER" id="PTHR43280">
    <property type="entry name" value="ARAC-FAMILY TRANSCRIPTIONAL REGULATOR"/>
    <property type="match status" value="1"/>
</dbReference>
<keyword evidence="4" id="KW-0472">Membrane</keyword>
<gene>
    <name evidence="6" type="ORF">F0460_04225</name>
</gene>
<accession>A0A5M6CSE9</accession>
<dbReference type="GO" id="GO:0043565">
    <property type="term" value="F:sequence-specific DNA binding"/>
    <property type="evidence" value="ECO:0007669"/>
    <property type="project" value="InterPro"/>
</dbReference>
<feature type="transmembrane region" description="Helical" evidence="4">
    <location>
        <begin position="165"/>
        <end position="186"/>
    </location>
</feature>
<evidence type="ECO:0000313" key="6">
    <source>
        <dbReference type="EMBL" id="KAA5537876.1"/>
    </source>
</evidence>
<dbReference type="Gene3D" id="1.10.10.60">
    <property type="entry name" value="Homeodomain-like"/>
    <property type="match status" value="1"/>
</dbReference>
<feature type="transmembrane region" description="Helical" evidence="4">
    <location>
        <begin position="90"/>
        <end position="114"/>
    </location>
</feature>
<evidence type="ECO:0000256" key="3">
    <source>
        <dbReference type="ARBA" id="ARBA00023163"/>
    </source>
</evidence>
<dbReference type="PANTHER" id="PTHR43280:SF29">
    <property type="entry name" value="ARAC-FAMILY TRANSCRIPTIONAL REGULATOR"/>
    <property type="match status" value="1"/>
</dbReference>
<dbReference type="SUPFAM" id="SSF46689">
    <property type="entry name" value="Homeodomain-like"/>
    <property type="match status" value="1"/>
</dbReference>
<sequence length="371" mass="43373">MEFFLLLITLQLFINLFFISRSKSGLMQDKLLKIYILIAGISVLSKFVLLVNENVPNLLVTVSSTFAFAALTHLYIRCVVTKKEINNRTILLHLLPFLFSIVLFIGEVFIIFFFPELKNHGVVLIVSSFALYFRLVSLVVYLFADIYYVFKTADKRPFFSFKTDKVLVAVFIANKLVLVAIITASIFHYNVFSFLAFLQNLVISSLIMYYRVFLPYQHKIAEQQQLLKELIFKTKMDEVKPKYQKVGYDAEKLHTYVDKVEVYLEKDRPYLDMDLTFDQLSEETGISKHDLSYILNQHLNTNFYQLINYKRVDYFLEHIHEIETEGKSILELAFESGFNSKSTFNKYFKLHTGTSPSDYIKNRENNLVNIP</sequence>
<reference evidence="6 7" key="1">
    <citation type="submission" date="2019-09" db="EMBL/GenBank/DDBJ databases">
        <title>Genome sequence and assembly of Flavobacterium sp.</title>
        <authorList>
            <person name="Chhetri G."/>
        </authorList>
    </citation>
    <scope>NUCLEOTIDE SEQUENCE [LARGE SCALE GENOMIC DNA]</scope>
    <source>
        <strain evidence="6 7">SNL9</strain>
    </source>
</reference>
<feature type="transmembrane region" description="Helical" evidence="4">
    <location>
        <begin position="34"/>
        <end position="52"/>
    </location>
</feature>
<dbReference type="PROSITE" id="PS01124">
    <property type="entry name" value="HTH_ARAC_FAMILY_2"/>
    <property type="match status" value="1"/>
</dbReference>
<dbReference type="InterPro" id="IPR009057">
    <property type="entry name" value="Homeodomain-like_sf"/>
</dbReference>
<feature type="transmembrane region" description="Helical" evidence="4">
    <location>
        <begin position="6"/>
        <end position="22"/>
    </location>
</feature>
<organism evidence="6 7">
    <name type="scientific">Paenimyroides baculatum</name>
    <dbReference type="NCBI Taxonomy" id="2608000"/>
    <lineage>
        <taxon>Bacteria</taxon>
        <taxon>Pseudomonadati</taxon>
        <taxon>Bacteroidota</taxon>
        <taxon>Flavobacteriia</taxon>
        <taxon>Flavobacteriales</taxon>
        <taxon>Flavobacteriaceae</taxon>
        <taxon>Paenimyroides</taxon>
    </lineage>
</organism>
<proteinExistence type="predicted"/>
<protein>
    <submittedName>
        <fullName evidence="6">AraC family transcriptional regulator</fullName>
    </submittedName>
</protein>
<dbReference type="Proteomes" id="UP000325141">
    <property type="component" value="Unassembled WGS sequence"/>
</dbReference>
<evidence type="ECO:0000256" key="1">
    <source>
        <dbReference type="ARBA" id="ARBA00023015"/>
    </source>
</evidence>
<dbReference type="EMBL" id="VWSG01000002">
    <property type="protein sequence ID" value="KAA5537876.1"/>
    <property type="molecule type" value="Genomic_DNA"/>
</dbReference>
<feature type="transmembrane region" description="Helical" evidence="4">
    <location>
        <begin position="58"/>
        <end position="78"/>
    </location>
</feature>
<dbReference type="GO" id="GO:0003700">
    <property type="term" value="F:DNA-binding transcription factor activity"/>
    <property type="evidence" value="ECO:0007669"/>
    <property type="project" value="InterPro"/>
</dbReference>
<dbReference type="InterPro" id="IPR018060">
    <property type="entry name" value="HTH_AraC"/>
</dbReference>